<dbReference type="Proteomes" id="UP000501727">
    <property type="component" value="Chromosome"/>
</dbReference>
<name>A0A6F8SPQ4_9ACTN</name>
<dbReference type="KEGG" id="ahat:ADCFC_21750"/>
<evidence type="ECO:0000313" key="2">
    <source>
        <dbReference type="EMBL" id="BCA89556.1"/>
    </source>
</evidence>
<feature type="region of interest" description="Disordered" evidence="1">
    <location>
        <begin position="1"/>
        <end position="33"/>
    </location>
</feature>
<reference evidence="3" key="1">
    <citation type="journal article" date="2020" name="Microbiol. Resour. Announc.">
        <title>Complete Genome Sequence of Adlercreutzia sp. Strain 8CFCBH1, a Potent Producer of Equol, Isolated from Healthy Japanese Feces.</title>
        <authorList>
            <person name="Ogata Y."/>
            <person name="Sakamoto M."/>
            <person name="Ohkuma M."/>
            <person name="Hattori M."/>
            <person name="Suda W."/>
        </authorList>
    </citation>
    <scope>NUCLEOTIDE SEQUENCE [LARGE SCALE GENOMIC DNA]</scope>
    <source>
        <strain evidence="3">8CFCBH1</strain>
    </source>
</reference>
<evidence type="ECO:0000256" key="1">
    <source>
        <dbReference type="SAM" id="MobiDB-lite"/>
    </source>
</evidence>
<organism evidence="2 3">
    <name type="scientific">Adlercreutzia hattorii</name>
    <dbReference type="NCBI Taxonomy" id="2707299"/>
    <lineage>
        <taxon>Bacteria</taxon>
        <taxon>Bacillati</taxon>
        <taxon>Actinomycetota</taxon>
        <taxon>Coriobacteriia</taxon>
        <taxon>Eggerthellales</taxon>
        <taxon>Eggerthellaceae</taxon>
        <taxon>Adlercreutzia</taxon>
    </lineage>
</organism>
<dbReference type="EMBL" id="AP022829">
    <property type="protein sequence ID" value="BCA89556.1"/>
    <property type="molecule type" value="Genomic_DNA"/>
</dbReference>
<keyword evidence="3" id="KW-1185">Reference proteome</keyword>
<sequence length="245" mass="26832">METASTPAPYVAAADGDLAPKAAEPASTPEADASAEATFEEAVAALTETVSRAPLHREIFLKLLAFCTTQRTLAEAEEAARACPEFSSVAQSPYRLIRTLVHAGGLYWLELDETGRPLTPQAKAGLTPDEIEDATFAYAVVTTPVGEQVAEDLAPEKRLQRLFDLVPQRLTTYLDLMDFCREQRTFKEIEALLRTRPAAAFASTTSSQPLQPSFFVDALERSGGLAWNDGWKITERGMKVLQQLR</sequence>
<evidence type="ECO:0000313" key="3">
    <source>
        <dbReference type="Proteomes" id="UP000501727"/>
    </source>
</evidence>
<feature type="compositionally biased region" description="Low complexity" evidence="1">
    <location>
        <begin position="12"/>
        <end position="23"/>
    </location>
</feature>
<protein>
    <submittedName>
        <fullName evidence="2">Uncharacterized protein</fullName>
    </submittedName>
</protein>
<gene>
    <name evidence="2" type="ORF">ADCFC_20530</name>
</gene>
<proteinExistence type="predicted"/>
<accession>A0A6F8SPQ4</accession>
<reference evidence="3" key="2">
    <citation type="submission" date="2020-03" db="EMBL/GenBank/DDBJ databases">
        <title>Complete Genome Sequence of Adlercreutzia sp. strain 8CFCBH1 Producing Equol, Isolated from Healthy Japanese Feces.</title>
        <authorList>
            <person name="Ogata Y."/>
            <person name="Sakamoto M."/>
            <person name="Ohkuma M."/>
            <person name="Hattori M."/>
            <person name="Suda W."/>
        </authorList>
    </citation>
    <scope>NUCLEOTIDE SEQUENCE [LARGE SCALE GENOMIC DNA]</scope>
    <source>
        <strain evidence="3">8CFCBH1</strain>
    </source>
</reference>
<dbReference type="AlphaFoldDB" id="A0A6F8SPQ4"/>
<dbReference type="RefSeq" id="WP_173114511.1">
    <property type="nucleotide sequence ID" value="NZ_AP022829.1"/>
</dbReference>